<organism evidence="1 2">
    <name type="scientific">Haloterrigena alkaliphila</name>
    <dbReference type="NCBI Taxonomy" id="2816475"/>
    <lineage>
        <taxon>Archaea</taxon>
        <taxon>Methanobacteriati</taxon>
        <taxon>Methanobacteriota</taxon>
        <taxon>Stenosarchaea group</taxon>
        <taxon>Halobacteria</taxon>
        <taxon>Halobacteriales</taxon>
        <taxon>Natrialbaceae</taxon>
        <taxon>Haloterrigena</taxon>
    </lineage>
</organism>
<sequence length="151" mass="17375">MDETDTGPIDEDVLRSIRTRLTSDDRFERVALEPDSSRIRTVVGRYDRSLTPESVRRARLDIRWYVGGDFSVHYVEERSNGERWECRWDRHPKPVGREHFHPPPDAGDAVATAFPTDYRDLLAVVTAYVAERFETLWSESGGSGGDYRNNS</sequence>
<dbReference type="RefSeq" id="WP_207289762.1">
    <property type="nucleotide sequence ID" value="NZ_CP071462.1"/>
</dbReference>
<evidence type="ECO:0000313" key="1">
    <source>
        <dbReference type="EMBL" id="QSX00069.1"/>
    </source>
</evidence>
<gene>
    <name evidence="1" type="ORF">J0X25_03625</name>
</gene>
<name>A0A8A2VPN6_9EURY</name>
<evidence type="ECO:0000313" key="2">
    <source>
        <dbReference type="Proteomes" id="UP000663203"/>
    </source>
</evidence>
<dbReference type="GeneID" id="63186364"/>
<dbReference type="Proteomes" id="UP000663203">
    <property type="component" value="Chromosome"/>
</dbReference>
<keyword evidence="2" id="KW-1185">Reference proteome</keyword>
<dbReference type="KEGG" id="hakz:J0X25_03625"/>
<dbReference type="EMBL" id="CP071462">
    <property type="protein sequence ID" value="QSX00069.1"/>
    <property type="molecule type" value="Genomic_DNA"/>
</dbReference>
<reference evidence="1 2" key="1">
    <citation type="submission" date="2021-03" db="EMBL/GenBank/DDBJ databases">
        <title>Haloterrigena longa sp. nov. and Haloterrigena limicola sp. nov., extremely halophilic archaea isolated from a salt lake.</title>
        <authorList>
            <person name="Henglin C."/>
        </authorList>
    </citation>
    <scope>NUCLEOTIDE SEQUENCE [LARGE SCALE GENOMIC DNA]</scope>
    <source>
        <strain evidence="1 2">KZCA68</strain>
    </source>
</reference>
<protein>
    <submittedName>
        <fullName evidence="1">Uncharacterized protein</fullName>
    </submittedName>
</protein>
<dbReference type="InterPro" id="IPR045397">
    <property type="entry name" value="TumE-like"/>
</dbReference>
<proteinExistence type="predicted"/>
<dbReference type="Pfam" id="PF20126">
    <property type="entry name" value="TumE"/>
    <property type="match status" value="1"/>
</dbReference>
<accession>A0A8A2VPN6</accession>
<dbReference type="AlphaFoldDB" id="A0A8A2VPN6"/>